<dbReference type="InterPro" id="IPR009057">
    <property type="entry name" value="Homeodomain-like_sf"/>
</dbReference>
<evidence type="ECO:0000256" key="2">
    <source>
        <dbReference type="ARBA" id="ARBA00023125"/>
    </source>
</evidence>
<evidence type="ECO:0000256" key="4">
    <source>
        <dbReference type="SAM" id="MobiDB-lite"/>
    </source>
</evidence>
<gene>
    <name evidence="6" type="ordered locus">Mnod_0545</name>
</gene>
<dbReference type="RefSeq" id="WP_015927293.1">
    <property type="nucleotide sequence ID" value="NC_011894.1"/>
</dbReference>
<keyword evidence="2" id="KW-0238">DNA-binding</keyword>
<dbReference type="AlphaFoldDB" id="B8IDL1"/>
<evidence type="ECO:0000256" key="3">
    <source>
        <dbReference type="ARBA" id="ARBA00023163"/>
    </source>
</evidence>
<dbReference type="EMBL" id="CP001349">
    <property type="protein sequence ID" value="ACL55583.1"/>
    <property type="molecule type" value="Genomic_DNA"/>
</dbReference>
<dbReference type="SMART" id="SM00342">
    <property type="entry name" value="HTH_ARAC"/>
    <property type="match status" value="1"/>
</dbReference>
<dbReference type="GO" id="GO:0003700">
    <property type="term" value="F:DNA-binding transcription factor activity"/>
    <property type="evidence" value="ECO:0007669"/>
    <property type="project" value="InterPro"/>
</dbReference>
<evidence type="ECO:0000313" key="6">
    <source>
        <dbReference type="EMBL" id="ACL55583.1"/>
    </source>
</evidence>
<dbReference type="SUPFAM" id="SSF46689">
    <property type="entry name" value="Homeodomain-like"/>
    <property type="match status" value="1"/>
</dbReference>
<dbReference type="eggNOG" id="COG2207">
    <property type="taxonomic scope" value="Bacteria"/>
</dbReference>
<dbReference type="Gene3D" id="1.10.10.60">
    <property type="entry name" value="Homeodomain-like"/>
    <property type="match status" value="1"/>
</dbReference>
<keyword evidence="7" id="KW-1185">Reference proteome</keyword>
<dbReference type="Pfam" id="PF12833">
    <property type="entry name" value="HTH_18"/>
    <property type="match status" value="1"/>
</dbReference>
<dbReference type="GO" id="GO:0000976">
    <property type="term" value="F:transcription cis-regulatory region binding"/>
    <property type="evidence" value="ECO:0007669"/>
    <property type="project" value="TreeGrafter"/>
</dbReference>
<dbReference type="HOGENOM" id="CLU_047522_4_2_5"/>
<dbReference type="PANTHER" id="PTHR47894:SF4">
    <property type="entry name" value="HTH-TYPE TRANSCRIPTIONAL REGULATOR GADX"/>
    <property type="match status" value="1"/>
</dbReference>
<sequence>MAKCFHLALIQQLETAIPADVTDELRRRLRATVAEKPLGKQHVAQLMGIHRRTLARLLKSEGTSFKLVADETRLSIAKQLLADTNLSLAQISATLEFSEPAAFTRAFRRRTGTTPSAGRKEHRRRHVARNVQTALG</sequence>
<dbReference type="KEGG" id="mno:Mnod_0545"/>
<proteinExistence type="predicted"/>
<protein>
    <submittedName>
        <fullName evidence="6">Transcriptional regulator, AraC family</fullName>
    </submittedName>
</protein>
<evidence type="ECO:0000313" key="7">
    <source>
        <dbReference type="Proteomes" id="UP000008207"/>
    </source>
</evidence>
<dbReference type="InterPro" id="IPR018060">
    <property type="entry name" value="HTH_AraC"/>
</dbReference>
<name>B8IDL1_METNO</name>
<evidence type="ECO:0000256" key="1">
    <source>
        <dbReference type="ARBA" id="ARBA00023015"/>
    </source>
</evidence>
<dbReference type="PANTHER" id="PTHR47894">
    <property type="entry name" value="HTH-TYPE TRANSCRIPTIONAL REGULATOR GADX"/>
    <property type="match status" value="1"/>
</dbReference>
<accession>B8IDL1</accession>
<feature type="region of interest" description="Disordered" evidence="4">
    <location>
        <begin position="111"/>
        <end position="136"/>
    </location>
</feature>
<dbReference type="PROSITE" id="PS01124">
    <property type="entry name" value="HTH_ARAC_FAMILY_2"/>
    <property type="match status" value="1"/>
</dbReference>
<feature type="domain" description="HTH araC/xylS-type" evidence="5">
    <location>
        <begin position="23"/>
        <end position="121"/>
    </location>
</feature>
<evidence type="ECO:0000259" key="5">
    <source>
        <dbReference type="PROSITE" id="PS01124"/>
    </source>
</evidence>
<keyword evidence="1" id="KW-0805">Transcription regulation</keyword>
<reference evidence="6 7" key="1">
    <citation type="submission" date="2009-01" db="EMBL/GenBank/DDBJ databases">
        <title>Complete sequence of chromosome of Methylobacterium nodulans ORS 2060.</title>
        <authorList>
            <consortium name="US DOE Joint Genome Institute"/>
            <person name="Lucas S."/>
            <person name="Copeland A."/>
            <person name="Lapidus A."/>
            <person name="Glavina del Rio T."/>
            <person name="Dalin E."/>
            <person name="Tice H."/>
            <person name="Bruce D."/>
            <person name="Goodwin L."/>
            <person name="Pitluck S."/>
            <person name="Sims D."/>
            <person name="Brettin T."/>
            <person name="Detter J.C."/>
            <person name="Han C."/>
            <person name="Larimer F."/>
            <person name="Land M."/>
            <person name="Hauser L."/>
            <person name="Kyrpides N."/>
            <person name="Ivanova N."/>
            <person name="Marx C.J."/>
            <person name="Richardson P."/>
        </authorList>
    </citation>
    <scope>NUCLEOTIDE SEQUENCE [LARGE SCALE GENOMIC DNA]</scope>
    <source>
        <strain evidence="7">LMG 21967 / CNCM I-2342 / ORS 2060</strain>
    </source>
</reference>
<organism evidence="6 7">
    <name type="scientific">Methylobacterium nodulans (strain LMG 21967 / CNCM I-2342 / ORS 2060)</name>
    <dbReference type="NCBI Taxonomy" id="460265"/>
    <lineage>
        <taxon>Bacteria</taxon>
        <taxon>Pseudomonadati</taxon>
        <taxon>Pseudomonadota</taxon>
        <taxon>Alphaproteobacteria</taxon>
        <taxon>Hyphomicrobiales</taxon>
        <taxon>Methylobacteriaceae</taxon>
        <taxon>Methylobacterium</taxon>
    </lineage>
</organism>
<dbReference type="GO" id="GO:0005829">
    <property type="term" value="C:cytosol"/>
    <property type="evidence" value="ECO:0007669"/>
    <property type="project" value="TreeGrafter"/>
</dbReference>
<keyword evidence="3" id="KW-0804">Transcription</keyword>
<dbReference type="Proteomes" id="UP000008207">
    <property type="component" value="Chromosome"/>
</dbReference>